<accession>A0A553PAP7</accession>
<dbReference type="Proteomes" id="UP000318571">
    <property type="component" value="Chromosome 2"/>
</dbReference>
<keyword evidence="2" id="KW-1185">Reference proteome</keyword>
<evidence type="ECO:0000313" key="2">
    <source>
        <dbReference type="Proteomes" id="UP000318571"/>
    </source>
</evidence>
<dbReference type="AlphaFoldDB" id="A0A553PAP7"/>
<sequence>MSEGFGEGENVASIITADLFDAFKSMINYRLLHSYEKDYPDFHQRQVNNQLEKSATPGLMGNLMRMMGYEQDLLGPMVMKLFFYVGELALKSYMGVPKTVEEDIPSYRTLIQEVTPSSTFLRSSTPFKCNKISPLQNGILSGLTTMIEKSSARAEKVQNAVFDPTLPQDLIEGLQSRTGSATSCVQLFICKMSPVIWKAQDRAKELDLAYGQSLSYNLELWSNEIYNHLPEQNQVTEFGKNCDERFPTCPLIDFTQFLSEKFTR</sequence>
<name>A0A553PAP7_TIGCA</name>
<organism evidence="1 2">
    <name type="scientific">Tigriopus californicus</name>
    <name type="common">Marine copepod</name>
    <dbReference type="NCBI Taxonomy" id="6832"/>
    <lineage>
        <taxon>Eukaryota</taxon>
        <taxon>Metazoa</taxon>
        <taxon>Ecdysozoa</taxon>
        <taxon>Arthropoda</taxon>
        <taxon>Crustacea</taxon>
        <taxon>Multicrustacea</taxon>
        <taxon>Hexanauplia</taxon>
        <taxon>Copepoda</taxon>
        <taxon>Harpacticoida</taxon>
        <taxon>Harpacticidae</taxon>
        <taxon>Tigriopus</taxon>
    </lineage>
</organism>
<dbReference type="EMBL" id="VCGU01000005">
    <property type="protein sequence ID" value="TRY74738.1"/>
    <property type="molecule type" value="Genomic_DNA"/>
</dbReference>
<gene>
    <name evidence="1" type="ORF">TCAL_07033</name>
</gene>
<reference evidence="1 2" key="1">
    <citation type="journal article" date="2018" name="Nat. Ecol. Evol.">
        <title>Genomic signatures of mitonuclear coevolution across populations of Tigriopus californicus.</title>
        <authorList>
            <person name="Barreto F.S."/>
            <person name="Watson E.T."/>
            <person name="Lima T.G."/>
            <person name="Willett C.S."/>
            <person name="Edmands S."/>
            <person name="Li W."/>
            <person name="Burton R.S."/>
        </authorList>
    </citation>
    <scope>NUCLEOTIDE SEQUENCE [LARGE SCALE GENOMIC DNA]</scope>
    <source>
        <strain evidence="1 2">San Diego</strain>
    </source>
</reference>
<protein>
    <submittedName>
        <fullName evidence="1">Uncharacterized protein</fullName>
    </submittedName>
</protein>
<evidence type="ECO:0000313" key="1">
    <source>
        <dbReference type="EMBL" id="TRY74738.1"/>
    </source>
</evidence>
<proteinExistence type="predicted"/>
<comment type="caution">
    <text evidence="1">The sequence shown here is derived from an EMBL/GenBank/DDBJ whole genome shotgun (WGS) entry which is preliminary data.</text>
</comment>